<keyword evidence="2" id="KW-1185">Reference proteome</keyword>
<sequence length="282" mass="33528">MSSDNYEYGNYDYRKRSKREIKECQCQIYSDTDKTNKGKSKSKKTTKRKLPKKKLKCLVDYSNWKSKDGSSCQEIYQGLERRKDARKIEGYDLCPQSNKCAFEKKYTRGNCSAFLIDYEERGSFAKAREFNGRLDESSWWKGNYTKLPDVVKFGDHSVYKLDKKITYAIYVKQCWVITGHLTDHIPFFKNENANPNCPALSDTNSWEFWDDPAENDPRLRFELPQWKYIHERVPNPKFTTKTLQHSDFSNCNKTVQDAIIFILFSKRFLEDERIWLIMFFIL</sequence>
<accession>A0ABN7SJK4</accession>
<organism evidence="1 2">
    <name type="scientific">Oikopleura dioica</name>
    <name type="common">Tunicate</name>
    <dbReference type="NCBI Taxonomy" id="34765"/>
    <lineage>
        <taxon>Eukaryota</taxon>
        <taxon>Metazoa</taxon>
        <taxon>Chordata</taxon>
        <taxon>Tunicata</taxon>
        <taxon>Appendicularia</taxon>
        <taxon>Copelata</taxon>
        <taxon>Oikopleuridae</taxon>
        <taxon>Oikopleura</taxon>
    </lineage>
</organism>
<evidence type="ECO:0000313" key="1">
    <source>
        <dbReference type="EMBL" id="CAG5097788.1"/>
    </source>
</evidence>
<gene>
    <name evidence="1" type="ORF">OKIOD_LOCUS6790</name>
</gene>
<evidence type="ECO:0000313" key="2">
    <source>
        <dbReference type="Proteomes" id="UP001158576"/>
    </source>
</evidence>
<protein>
    <submittedName>
        <fullName evidence="1">Oidioi.mRNA.OKI2018_I69.XSR.g15232.t1.cds</fullName>
    </submittedName>
</protein>
<dbReference type="EMBL" id="OU015569">
    <property type="protein sequence ID" value="CAG5097788.1"/>
    <property type="molecule type" value="Genomic_DNA"/>
</dbReference>
<name>A0ABN7SJK4_OIKDI</name>
<proteinExistence type="predicted"/>
<reference evidence="1 2" key="1">
    <citation type="submission" date="2021-04" db="EMBL/GenBank/DDBJ databases">
        <authorList>
            <person name="Bliznina A."/>
        </authorList>
    </citation>
    <scope>NUCLEOTIDE SEQUENCE [LARGE SCALE GENOMIC DNA]</scope>
</reference>
<dbReference type="Proteomes" id="UP001158576">
    <property type="component" value="Chromosome XSR"/>
</dbReference>